<gene>
    <name evidence="5" type="ORF">DFR50_10916</name>
</gene>
<evidence type="ECO:0000313" key="6">
    <source>
        <dbReference type="Proteomes" id="UP000253529"/>
    </source>
</evidence>
<dbReference type="GO" id="GO:0003700">
    <property type="term" value="F:DNA-binding transcription factor activity"/>
    <property type="evidence" value="ECO:0007669"/>
    <property type="project" value="InterPro"/>
</dbReference>
<dbReference type="InterPro" id="IPR011711">
    <property type="entry name" value="GntR_C"/>
</dbReference>
<proteinExistence type="predicted"/>
<dbReference type="AlphaFoldDB" id="A0A366FHW8"/>
<dbReference type="InterPro" id="IPR036388">
    <property type="entry name" value="WH-like_DNA-bd_sf"/>
</dbReference>
<dbReference type="PROSITE" id="PS50949">
    <property type="entry name" value="HTH_GNTR"/>
    <property type="match status" value="1"/>
</dbReference>
<evidence type="ECO:0000313" key="5">
    <source>
        <dbReference type="EMBL" id="RBP14263.1"/>
    </source>
</evidence>
<name>A0A366FHW8_9HYPH</name>
<dbReference type="Gene3D" id="1.20.120.530">
    <property type="entry name" value="GntR ligand-binding domain-like"/>
    <property type="match status" value="1"/>
</dbReference>
<keyword evidence="6" id="KW-1185">Reference proteome</keyword>
<dbReference type="SMART" id="SM00345">
    <property type="entry name" value="HTH_GNTR"/>
    <property type="match status" value="1"/>
</dbReference>
<dbReference type="InterPro" id="IPR036390">
    <property type="entry name" value="WH_DNA-bd_sf"/>
</dbReference>
<keyword evidence="1" id="KW-0805">Transcription regulation</keyword>
<dbReference type="InterPro" id="IPR000524">
    <property type="entry name" value="Tscrpt_reg_HTH_GntR"/>
</dbReference>
<dbReference type="SUPFAM" id="SSF48008">
    <property type="entry name" value="GntR ligand-binding domain-like"/>
    <property type="match status" value="1"/>
</dbReference>
<accession>A0A366FHW8</accession>
<keyword evidence="2 5" id="KW-0238">DNA-binding</keyword>
<dbReference type="InterPro" id="IPR008920">
    <property type="entry name" value="TF_FadR/GntR_C"/>
</dbReference>
<evidence type="ECO:0000256" key="3">
    <source>
        <dbReference type="ARBA" id="ARBA00023163"/>
    </source>
</evidence>
<dbReference type="SUPFAM" id="SSF46785">
    <property type="entry name" value="Winged helix' DNA-binding domain"/>
    <property type="match status" value="1"/>
</dbReference>
<dbReference type="Gene3D" id="1.10.10.10">
    <property type="entry name" value="Winged helix-like DNA-binding domain superfamily/Winged helix DNA-binding domain"/>
    <property type="match status" value="1"/>
</dbReference>
<protein>
    <submittedName>
        <fullName evidence="5">DNA-binding GntR family transcriptional regulator</fullName>
    </submittedName>
</protein>
<evidence type="ECO:0000259" key="4">
    <source>
        <dbReference type="PROSITE" id="PS50949"/>
    </source>
</evidence>
<dbReference type="PANTHER" id="PTHR43537">
    <property type="entry name" value="TRANSCRIPTIONAL REGULATOR, GNTR FAMILY"/>
    <property type="match status" value="1"/>
</dbReference>
<dbReference type="PANTHER" id="PTHR43537:SF5">
    <property type="entry name" value="UXU OPERON TRANSCRIPTIONAL REGULATOR"/>
    <property type="match status" value="1"/>
</dbReference>
<feature type="domain" description="HTH gntR-type" evidence="4">
    <location>
        <begin position="6"/>
        <end position="73"/>
    </location>
</feature>
<sequence length="222" mass="23905">MAKGAHSKADAVYGELKRAILTGALEPGSLIEKAELCEKFNVSRYPVSAAVSRLAYDQLVDVAPQHGSFVSRISLNDVRERLFIRSALEGEIAAEAARRMTPADTEALSANLTEAEAAVDAEDRAAFYGADVAFHQILTARLAMARAGEVLDGLRVHLERVRRILMAPPGRIREALAEHRAVARAIEAGDAAAARDAMTRHLGVTAELLERVAQERPGIFAA</sequence>
<dbReference type="Pfam" id="PF07729">
    <property type="entry name" value="FCD"/>
    <property type="match status" value="1"/>
</dbReference>
<reference evidence="5 6" key="1">
    <citation type="submission" date="2018-06" db="EMBL/GenBank/DDBJ databases">
        <title>Genomic Encyclopedia of Type Strains, Phase IV (KMG-IV): sequencing the most valuable type-strain genomes for metagenomic binning, comparative biology and taxonomic classification.</title>
        <authorList>
            <person name="Goeker M."/>
        </authorList>
    </citation>
    <scope>NUCLEOTIDE SEQUENCE [LARGE SCALE GENOMIC DNA]</scope>
    <source>
        <strain evidence="5 6">DSM 24875</strain>
    </source>
</reference>
<evidence type="ECO:0000256" key="1">
    <source>
        <dbReference type="ARBA" id="ARBA00023015"/>
    </source>
</evidence>
<dbReference type="SMART" id="SM00895">
    <property type="entry name" value="FCD"/>
    <property type="match status" value="1"/>
</dbReference>
<comment type="caution">
    <text evidence="5">The sequence shown here is derived from an EMBL/GenBank/DDBJ whole genome shotgun (WGS) entry which is preliminary data.</text>
</comment>
<evidence type="ECO:0000256" key="2">
    <source>
        <dbReference type="ARBA" id="ARBA00023125"/>
    </source>
</evidence>
<organism evidence="5 6">
    <name type="scientific">Roseiarcus fermentans</name>
    <dbReference type="NCBI Taxonomy" id="1473586"/>
    <lineage>
        <taxon>Bacteria</taxon>
        <taxon>Pseudomonadati</taxon>
        <taxon>Pseudomonadota</taxon>
        <taxon>Alphaproteobacteria</taxon>
        <taxon>Hyphomicrobiales</taxon>
        <taxon>Roseiarcaceae</taxon>
        <taxon>Roseiarcus</taxon>
    </lineage>
</organism>
<dbReference type="EMBL" id="QNRK01000009">
    <property type="protein sequence ID" value="RBP14263.1"/>
    <property type="molecule type" value="Genomic_DNA"/>
</dbReference>
<dbReference type="GO" id="GO:0003677">
    <property type="term" value="F:DNA binding"/>
    <property type="evidence" value="ECO:0007669"/>
    <property type="project" value="UniProtKB-KW"/>
</dbReference>
<dbReference type="Proteomes" id="UP000253529">
    <property type="component" value="Unassembled WGS sequence"/>
</dbReference>
<dbReference type="RefSeq" id="WP_170153128.1">
    <property type="nucleotide sequence ID" value="NZ_QNRK01000009.1"/>
</dbReference>
<keyword evidence="3" id="KW-0804">Transcription</keyword>
<dbReference type="Pfam" id="PF00392">
    <property type="entry name" value="GntR"/>
    <property type="match status" value="1"/>
</dbReference>